<dbReference type="PROSITE" id="PS51352">
    <property type="entry name" value="THIOREDOXIN_2"/>
    <property type="match status" value="1"/>
</dbReference>
<sequence length="192" mass="22030">MMQFPFSKKISWSDVLFGIFVVLLLIPQTRKPIQVGLNRAKILVWNPTIKHESKIDMVKPFNYDLKQLNGERTRIKISQGQPVFLSYWATWCPPCVAELPSIQKLHSDYGNRAIFLLVTSEEPEVVNKFMAQNSFDMPVYFTLNEAPEILQSSVLPTNYLIDGDGNILIKETGAANWNSKKVRDLLDKLTRE</sequence>
<organism evidence="3 4">
    <name type="scientific">Croceivirga thetidis</name>
    <dbReference type="NCBI Taxonomy" id="2721623"/>
    <lineage>
        <taxon>Bacteria</taxon>
        <taxon>Pseudomonadati</taxon>
        <taxon>Bacteroidota</taxon>
        <taxon>Flavobacteriia</taxon>
        <taxon>Flavobacteriales</taxon>
        <taxon>Flavobacteriaceae</taxon>
        <taxon>Croceivirga</taxon>
    </lineage>
</organism>
<dbReference type="Gene3D" id="3.40.30.10">
    <property type="entry name" value="Glutaredoxin"/>
    <property type="match status" value="1"/>
</dbReference>
<reference evidence="3 4" key="1">
    <citation type="submission" date="2020-04" db="EMBL/GenBank/DDBJ databases">
        <authorList>
            <person name="Yoon J."/>
        </authorList>
    </citation>
    <scope>NUCLEOTIDE SEQUENCE [LARGE SCALE GENOMIC DNA]</scope>
    <source>
        <strain evidence="3 4">DJ-13</strain>
    </source>
</reference>
<dbReference type="CDD" id="cd02966">
    <property type="entry name" value="TlpA_like_family"/>
    <property type="match status" value="1"/>
</dbReference>
<dbReference type="PANTHER" id="PTHR42852:SF13">
    <property type="entry name" value="PROTEIN DIPZ"/>
    <property type="match status" value="1"/>
</dbReference>
<accession>A0ABX1GPU6</accession>
<feature type="domain" description="Thioredoxin" evidence="2">
    <location>
        <begin position="33"/>
        <end position="191"/>
    </location>
</feature>
<keyword evidence="1" id="KW-0676">Redox-active center</keyword>
<dbReference type="InterPro" id="IPR013766">
    <property type="entry name" value="Thioredoxin_domain"/>
</dbReference>
<dbReference type="InterPro" id="IPR050553">
    <property type="entry name" value="Thioredoxin_ResA/DsbE_sf"/>
</dbReference>
<dbReference type="PANTHER" id="PTHR42852">
    <property type="entry name" value="THIOL:DISULFIDE INTERCHANGE PROTEIN DSBE"/>
    <property type="match status" value="1"/>
</dbReference>
<proteinExistence type="predicted"/>
<dbReference type="Proteomes" id="UP000718451">
    <property type="component" value="Unassembled WGS sequence"/>
</dbReference>
<dbReference type="InterPro" id="IPR036249">
    <property type="entry name" value="Thioredoxin-like_sf"/>
</dbReference>
<name>A0ABX1GPU6_9FLAO</name>
<dbReference type="InterPro" id="IPR017937">
    <property type="entry name" value="Thioredoxin_CS"/>
</dbReference>
<dbReference type="PROSITE" id="PS00194">
    <property type="entry name" value="THIOREDOXIN_1"/>
    <property type="match status" value="1"/>
</dbReference>
<dbReference type="Pfam" id="PF00578">
    <property type="entry name" value="AhpC-TSA"/>
    <property type="match status" value="1"/>
</dbReference>
<comment type="caution">
    <text evidence="3">The sequence shown here is derived from an EMBL/GenBank/DDBJ whole genome shotgun (WGS) entry which is preliminary data.</text>
</comment>
<gene>
    <name evidence="3" type="ORF">HCU67_03815</name>
</gene>
<evidence type="ECO:0000313" key="4">
    <source>
        <dbReference type="Proteomes" id="UP000718451"/>
    </source>
</evidence>
<evidence type="ECO:0000313" key="3">
    <source>
        <dbReference type="EMBL" id="NKI31056.1"/>
    </source>
</evidence>
<evidence type="ECO:0000259" key="2">
    <source>
        <dbReference type="PROSITE" id="PS51352"/>
    </source>
</evidence>
<keyword evidence="4" id="KW-1185">Reference proteome</keyword>
<evidence type="ECO:0000256" key="1">
    <source>
        <dbReference type="ARBA" id="ARBA00023284"/>
    </source>
</evidence>
<dbReference type="RefSeq" id="WP_168551255.1">
    <property type="nucleotide sequence ID" value="NZ_JAAWWL010000001.1"/>
</dbReference>
<protein>
    <submittedName>
        <fullName evidence="3">TlpA family protein disulfide reductase</fullName>
    </submittedName>
</protein>
<dbReference type="SUPFAM" id="SSF52833">
    <property type="entry name" value="Thioredoxin-like"/>
    <property type="match status" value="1"/>
</dbReference>
<dbReference type="InterPro" id="IPR000866">
    <property type="entry name" value="AhpC/TSA"/>
</dbReference>
<dbReference type="EMBL" id="JAAWWL010000001">
    <property type="protein sequence ID" value="NKI31056.1"/>
    <property type="molecule type" value="Genomic_DNA"/>
</dbReference>